<dbReference type="RefSeq" id="WP_114379209.1">
    <property type="nucleotide sequence ID" value="NZ_QPJD01000003.1"/>
</dbReference>
<name>A0A368W787_9BACL</name>
<dbReference type="EMBL" id="QPJD01000003">
    <property type="protein sequence ID" value="RCW50385.1"/>
    <property type="molecule type" value="Genomic_DNA"/>
</dbReference>
<dbReference type="Proteomes" id="UP000252415">
    <property type="component" value="Unassembled WGS sequence"/>
</dbReference>
<feature type="domain" description="Aminoglycoside phosphotransferase" evidence="1">
    <location>
        <begin position="23"/>
        <end position="206"/>
    </location>
</feature>
<evidence type="ECO:0000313" key="2">
    <source>
        <dbReference type="EMBL" id="RCW50385.1"/>
    </source>
</evidence>
<dbReference type="SUPFAM" id="SSF56112">
    <property type="entry name" value="Protein kinase-like (PK-like)"/>
    <property type="match status" value="1"/>
</dbReference>
<dbReference type="Gene3D" id="3.90.1200.10">
    <property type="match status" value="1"/>
</dbReference>
<dbReference type="GO" id="GO:0016740">
    <property type="term" value="F:transferase activity"/>
    <property type="evidence" value="ECO:0007669"/>
    <property type="project" value="UniProtKB-KW"/>
</dbReference>
<sequence length="269" mass="30793">MLQTTRILAFGRTAELMEYDDKHVLKLFKKGLPDHLVNEEYVISLRVHQSGMTVPEPIKKTEMDDRPGIVYERVYGDTMLSRLSKKPWLVWKEAARLAQTHLDMHTRKVSGLPKQKELLHYKINEAPVLTPEEKSEIIERLRQLPEGQKLCHGDFHPDNVIVGNRVWVIDWMTGMTGNPAGDAARTILLLRMGTLPEGTPALIAALFAFIRNQLANRYTKRYLKGGNVTANDVEEWLIPIAAARLCEWVPDKEKQNLVNLIRAKLKEDL</sequence>
<evidence type="ECO:0000259" key="1">
    <source>
        <dbReference type="Pfam" id="PF01636"/>
    </source>
</evidence>
<reference evidence="2 3" key="1">
    <citation type="submission" date="2018-07" db="EMBL/GenBank/DDBJ databases">
        <title>Genomic Encyclopedia of Type Strains, Phase III (KMG-III): the genomes of soil and plant-associated and newly described type strains.</title>
        <authorList>
            <person name="Whitman W."/>
        </authorList>
    </citation>
    <scope>NUCLEOTIDE SEQUENCE [LARGE SCALE GENOMIC DNA]</scope>
    <source>
        <strain evidence="2 3">CECT 7506</strain>
    </source>
</reference>
<dbReference type="InterPro" id="IPR002575">
    <property type="entry name" value="Aminoglycoside_PTrfase"/>
</dbReference>
<proteinExistence type="predicted"/>
<gene>
    <name evidence="2" type="ORF">DFP97_103406</name>
</gene>
<dbReference type="AlphaFoldDB" id="A0A368W787"/>
<comment type="caution">
    <text evidence="2">The sequence shown here is derived from an EMBL/GenBank/DDBJ whole genome shotgun (WGS) entry which is preliminary data.</text>
</comment>
<keyword evidence="2" id="KW-0808">Transferase</keyword>
<organism evidence="2 3">
    <name type="scientific">Paenibacillus prosopidis</name>
    <dbReference type="NCBI Taxonomy" id="630520"/>
    <lineage>
        <taxon>Bacteria</taxon>
        <taxon>Bacillati</taxon>
        <taxon>Bacillota</taxon>
        <taxon>Bacilli</taxon>
        <taxon>Bacillales</taxon>
        <taxon>Paenibacillaceae</taxon>
        <taxon>Paenibacillus</taxon>
    </lineage>
</organism>
<evidence type="ECO:0000313" key="3">
    <source>
        <dbReference type="Proteomes" id="UP000252415"/>
    </source>
</evidence>
<accession>A0A368W787</accession>
<keyword evidence="3" id="KW-1185">Reference proteome</keyword>
<protein>
    <submittedName>
        <fullName evidence="2">Phosphotransferase family enzyme</fullName>
    </submittedName>
</protein>
<dbReference type="Pfam" id="PF01636">
    <property type="entry name" value="APH"/>
    <property type="match status" value="1"/>
</dbReference>
<dbReference type="InterPro" id="IPR011009">
    <property type="entry name" value="Kinase-like_dom_sf"/>
</dbReference>
<dbReference type="OrthoDB" id="9800774at2"/>